<dbReference type="Proteomes" id="UP001222325">
    <property type="component" value="Unassembled WGS sequence"/>
</dbReference>
<dbReference type="AlphaFoldDB" id="A0AAD6UH79"/>
<evidence type="ECO:0000313" key="1">
    <source>
        <dbReference type="EMBL" id="KAJ7102460.1"/>
    </source>
</evidence>
<protein>
    <submittedName>
        <fullName evidence="1">Uncharacterized protein</fullName>
    </submittedName>
</protein>
<proteinExistence type="predicted"/>
<keyword evidence="2" id="KW-1185">Reference proteome</keyword>
<sequence>MTDSSSPTLPVEIWTVVHALACTDGGATARALSLVSRDWLSISAPFKFQSIALVGPKPILRFVALLDSIPEGERNVQSLSIGSQNLRLYPSPSYTLDLAQEHERGLRFTDKLFPELGITSFTGTLQISSEAIDKAVIRILELTSKTLRTLYTHLILLRRPMPLYHVHLPHLQTLVLHGPFASPPPTLSPVFPKLRRLRLAPPLTSGHGGAELLDTIAIAAPILSQLYLSHSACAPRVLERALEGTNLRNLTRLFVEVGAARRSSPSPPGDPVAEPAGLLRLAQGDGRIRIIKERPWWIDVEAALIEWEEVDELQWDHREQVKRDG</sequence>
<organism evidence="1 2">
    <name type="scientific">Mycena belliarum</name>
    <dbReference type="NCBI Taxonomy" id="1033014"/>
    <lineage>
        <taxon>Eukaryota</taxon>
        <taxon>Fungi</taxon>
        <taxon>Dikarya</taxon>
        <taxon>Basidiomycota</taxon>
        <taxon>Agaricomycotina</taxon>
        <taxon>Agaricomycetes</taxon>
        <taxon>Agaricomycetidae</taxon>
        <taxon>Agaricales</taxon>
        <taxon>Marasmiineae</taxon>
        <taxon>Mycenaceae</taxon>
        <taxon>Mycena</taxon>
    </lineage>
</organism>
<name>A0AAD6UH79_9AGAR</name>
<dbReference type="EMBL" id="JARJCN010000003">
    <property type="protein sequence ID" value="KAJ7102460.1"/>
    <property type="molecule type" value="Genomic_DNA"/>
</dbReference>
<reference evidence="1" key="1">
    <citation type="submission" date="2023-03" db="EMBL/GenBank/DDBJ databases">
        <title>Massive genome expansion in bonnet fungi (Mycena s.s.) driven by repeated elements and novel gene families across ecological guilds.</title>
        <authorList>
            <consortium name="Lawrence Berkeley National Laboratory"/>
            <person name="Harder C.B."/>
            <person name="Miyauchi S."/>
            <person name="Viragh M."/>
            <person name="Kuo A."/>
            <person name="Thoen E."/>
            <person name="Andreopoulos B."/>
            <person name="Lu D."/>
            <person name="Skrede I."/>
            <person name="Drula E."/>
            <person name="Henrissat B."/>
            <person name="Morin E."/>
            <person name="Kohler A."/>
            <person name="Barry K."/>
            <person name="LaButti K."/>
            <person name="Morin E."/>
            <person name="Salamov A."/>
            <person name="Lipzen A."/>
            <person name="Mereny Z."/>
            <person name="Hegedus B."/>
            <person name="Baldrian P."/>
            <person name="Stursova M."/>
            <person name="Weitz H."/>
            <person name="Taylor A."/>
            <person name="Grigoriev I.V."/>
            <person name="Nagy L.G."/>
            <person name="Martin F."/>
            <person name="Kauserud H."/>
        </authorList>
    </citation>
    <scope>NUCLEOTIDE SEQUENCE</scope>
    <source>
        <strain evidence="1">CBHHK173m</strain>
    </source>
</reference>
<accession>A0AAD6UH79</accession>
<comment type="caution">
    <text evidence="1">The sequence shown here is derived from an EMBL/GenBank/DDBJ whole genome shotgun (WGS) entry which is preliminary data.</text>
</comment>
<evidence type="ECO:0000313" key="2">
    <source>
        <dbReference type="Proteomes" id="UP001222325"/>
    </source>
</evidence>
<gene>
    <name evidence="1" type="ORF">B0H15DRAFT_795923</name>
</gene>